<reference evidence="2 3" key="1">
    <citation type="submission" date="2023-10" db="EMBL/GenBank/DDBJ databases">
        <authorList>
            <person name="Maclean D."/>
            <person name="Macfadyen A."/>
        </authorList>
    </citation>
    <scope>NUCLEOTIDE SEQUENCE [LARGE SCALE GENOMIC DNA]</scope>
</reference>
<protein>
    <submittedName>
        <fullName evidence="2">Uncharacterized protein</fullName>
    </submittedName>
</protein>
<feature type="compositionally biased region" description="Basic and acidic residues" evidence="1">
    <location>
        <begin position="168"/>
        <end position="184"/>
    </location>
</feature>
<feature type="compositionally biased region" description="Acidic residues" evidence="1">
    <location>
        <begin position="77"/>
        <end position="96"/>
    </location>
</feature>
<dbReference type="GO" id="GO:0032040">
    <property type="term" value="C:small-subunit processome"/>
    <property type="evidence" value="ECO:0007669"/>
    <property type="project" value="TreeGrafter"/>
</dbReference>
<dbReference type="PANTHER" id="PTHR13237:SF9">
    <property type="entry name" value="NEUROGUIDIN"/>
    <property type="match status" value="1"/>
</dbReference>
<name>A0AAV1I6A2_9CHLO</name>
<evidence type="ECO:0000313" key="2">
    <source>
        <dbReference type="EMBL" id="CAK0782909.1"/>
    </source>
</evidence>
<dbReference type="AlphaFoldDB" id="A0AAV1I6A2"/>
<dbReference type="Proteomes" id="UP001314263">
    <property type="component" value="Unassembled WGS sequence"/>
</dbReference>
<evidence type="ECO:0000256" key="1">
    <source>
        <dbReference type="SAM" id="MobiDB-lite"/>
    </source>
</evidence>
<proteinExistence type="predicted"/>
<dbReference type="EMBL" id="CAUYUE010000007">
    <property type="protein sequence ID" value="CAK0782909.1"/>
    <property type="molecule type" value="Genomic_DNA"/>
</dbReference>
<feature type="compositionally biased region" description="Acidic residues" evidence="1">
    <location>
        <begin position="123"/>
        <end position="140"/>
    </location>
</feature>
<feature type="compositionally biased region" description="Basic and acidic residues" evidence="1">
    <location>
        <begin position="97"/>
        <end position="110"/>
    </location>
</feature>
<dbReference type="GO" id="GO:0000462">
    <property type="term" value="P:maturation of SSU-rRNA from tricistronic rRNA transcript (SSU-rRNA, 5.8S rRNA, LSU-rRNA)"/>
    <property type="evidence" value="ECO:0007669"/>
    <property type="project" value="TreeGrafter"/>
</dbReference>
<organism evidence="2 3">
    <name type="scientific">Coccomyxa viridis</name>
    <dbReference type="NCBI Taxonomy" id="1274662"/>
    <lineage>
        <taxon>Eukaryota</taxon>
        <taxon>Viridiplantae</taxon>
        <taxon>Chlorophyta</taxon>
        <taxon>core chlorophytes</taxon>
        <taxon>Trebouxiophyceae</taxon>
        <taxon>Trebouxiophyceae incertae sedis</taxon>
        <taxon>Coccomyxaceae</taxon>
        <taxon>Coccomyxa</taxon>
    </lineage>
</organism>
<accession>A0AAV1I6A2</accession>
<feature type="compositionally biased region" description="Acidic residues" evidence="1">
    <location>
        <begin position="152"/>
        <end position="167"/>
    </location>
</feature>
<gene>
    <name evidence="2" type="ORF">CVIRNUC_006104</name>
</gene>
<feature type="compositionally biased region" description="Acidic residues" evidence="1">
    <location>
        <begin position="185"/>
        <end position="202"/>
    </location>
</feature>
<sequence>MARGKQAAAKHLNGVSKSKTRPKKVQEELPSDDEVEKFHKTKDKLNLNPAEDKGSSDDDAEDSDSAAIYNLGASDGSSDENDDEEDLSGDDEEDLNDDSRYAQLKREEKRLRAKLQLQQGEHDELEGDDEDEDEDEDEEAAGWGAKKRAYYDADELDDEEAAKEEEVEALRLQRKEAEALRPEDFEQPSEDESEPEAEDGAEEVGTLGAAAARAARGDVEVEEVQKDLGDMSTEEQRAAVMRDAPELAALLADLQSSLAEVRSRLGPLLKEVSPMASELARDRSCAGKQSAVCVWPLVGL</sequence>
<keyword evidence="3" id="KW-1185">Reference proteome</keyword>
<dbReference type="PANTHER" id="PTHR13237">
    <property type="entry name" value="SOMETHING ABOUT SILENCING PROTEIN 10-RELATED"/>
    <property type="match status" value="1"/>
</dbReference>
<comment type="caution">
    <text evidence="2">The sequence shown here is derived from an EMBL/GenBank/DDBJ whole genome shotgun (WGS) entry which is preliminary data.</text>
</comment>
<feature type="region of interest" description="Disordered" evidence="1">
    <location>
        <begin position="1"/>
        <end position="221"/>
    </location>
</feature>
<evidence type="ECO:0000313" key="3">
    <source>
        <dbReference type="Proteomes" id="UP001314263"/>
    </source>
</evidence>